<keyword evidence="8" id="KW-1185">Reference proteome</keyword>
<dbReference type="Proteomes" id="UP001589814">
    <property type="component" value="Unassembled WGS sequence"/>
</dbReference>
<dbReference type="PANTHER" id="PTHR30086:SF20">
    <property type="entry name" value="ARGININE EXPORTER PROTEIN ARGO-RELATED"/>
    <property type="match status" value="1"/>
</dbReference>
<dbReference type="Pfam" id="PF01810">
    <property type="entry name" value="LysE"/>
    <property type="match status" value="1"/>
</dbReference>
<evidence type="ECO:0000256" key="4">
    <source>
        <dbReference type="ARBA" id="ARBA00022989"/>
    </source>
</evidence>
<evidence type="ECO:0000313" key="7">
    <source>
        <dbReference type="EMBL" id="MFC0266995.1"/>
    </source>
</evidence>
<dbReference type="RefSeq" id="WP_211213268.1">
    <property type="nucleotide sequence ID" value="NZ_JBHLVX010000013.1"/>
</dbReference>
<dbReference type="PANTHER" id="PTHR30086">
    <property type="entry name" value="ARGININE EXPORTER PROTEIN ARGO"/>
    <property type="match status" value="1"/>
</dbReference>
<evidence type="ECO:0000256" key="5">
    <source>
        <dbReference type="ARBA" id="ARBA00023136"/>
    </source>
</evidence>
<comment type="subcellular location">
    <subcellularLocation>
        <location evidence="1">Cell membrane</location>
        <topology evidence="1">Multi-pass membrane protein</topology>
    </subcellularLocation>
</comment>
<accession>A0ABV6G081</accession>
<dbReference type="InterPro" id="IPR001123">
    <property type="entry name" value="LeuE-type"/>
</dbReference>
<evidence type="ECO:0000256" key="3">
    <source>
        <dbReference type="ARBA" id="ARBA00022692"/>
    </source>
</evidence>
<keyword evidence="4 6" id="KW-1133">Transmembrane helix</keyword>
<evidence type="ECO:0000256" key="2">
    <source>
        <dbReference type="ARBA" id="ARBA00022475"/>
    </source>
</evidence>
<keyword evidence="5 6" id="KW-0472">Membrane</keyword>
<dbReference type="EMBL" id="JBHLVX010000013">
    <property type="protein sequence ID" value="MFC0266995.1"/>
    <property type="molecule type" value="Genomic_DNA"/>
</dbReference>
<gene>
    <name evidence="7" type="ORF">ACFFHW_03100</name>
</gene>
<sequence length="196" mass="21102">MPTLILSMSLFALAASLSPGPVNLVALHSGLHFGLRRALRHVTGATLGFTLLLVLIGSGMEGLSAIVPRLTELLRWVGMGYLLWMAWGLSRSDGPGHERAAPLPPSFWRGALMQWLNPKAWIASAAGVSVYTADGGAALTVLFIVLFFVICYASLASWALLGARLGRRVMEQRRLQWLNRLMAAGLVIAALSITLI</sequence>
<keyword evidence="3 6" id="KW-0812">Transmembrane</keyword>
<proteinExistence type="predicted"/>
<protein>
    <submittedName>
        <fullName evidence="7">LysE family translocator</fullName>
    </submittedName>
</protein>
<comment type="caution">
    <text evidence="7">The sequence shown here is derived from an EMBL/GenBank/DDBJ whole genome shotgun (WGS) entry which is preliminary data.</text>
</comment>
<reference evidence="7 8" key="1">
    <citation type="submission" date="2024-09" db="EMBL/GenBank/DDBJ databases">
        <authorList>
            <person name="Sun Q."/>
            <person name="Mori K."/>
        </authorList>
    </citation>
    <scope>NUCLEOTIDE SEQUENCE [LARGE SCALE GENOMIC DNA]</scope>
    <source>
        <strain evidence="7 8">CCM 7415</strain>
    </source>
</reference>
<feature type="transmembrane region" description="Helical" evidence="6">
    <location>
        <begin position="137"/>
        <end position="165"/>
    </location>
</feature>
<organism evidence="7 8">
    <name type="scientific">Kushneria aurantia</name>
    <dbReference type="NCBI Taxonomy" id="504092"/>
    <lineage>
        <taxon>Bacteria</taxon>
        <taxon>Pseudomonadati</taxon>
        <taxon>Pseudomonadota</taxon>
        <taxon>Gammaproteobacteria</taxon>
        <taxon>Oceanospirillales</taxon>
        <taxon>Halomonadaceae</taxon>
        <taxon>Kushneria</taxon>
    </lineage>
</organism>
<keyword evidence="2" id="KW-1003">Cell membrane</keyword>
<feature type="transmembrane region" description="Helical" evidence="6">
    <location>
        <begin position="177"/>
        <end position="195"/>
    </location>
</feature>
<name>A0ABV6G081_9GAMM</name>
<evidence type="ECO:0000313" key="8">
    <source>
        <dbReference type="Proteomes" id="UP001589814"/>
    </source>
</evidence>
<evidence type="ECO:0000256" key="1">
    <source>
        <dbReference type="ARBA" id="ARBA00004651"/>
    </source>
</evidence>
<feature type="transmembrane region" description="Helical" evidence="6">
    <location>
        <begin position="48"/>
        <end position="66"/>
    </location>
</feature>
<evidence type="ECO:0000256" key="6">
    <source>
        <dbReference type="SAM" id="Phobius"/>
    </source>
</evidence>